<gene>
    <name evidence="9" type="ORF">CTT34_03105</name>
</gene>
<dbReference type="Gene3D" id="1.10.3720.10">
    <property type="entry name" value="MetI-like"/>
    <property type="match status" value="1"/>
</dbReference>
<dbReference type="Proteomes" id="UP000463949">
    <property type="component" value="Chromosome"/>
</dbReference>
<evidence type="ECO:0000256" key="3">
    <source>
        <dbReference type="ARBA" id="ARBA00022475"/>
    </source>
</evidence>
<evidence type="ECO:0000256" key="2">
    <source>
        <dbReference type="ARBA" id="ARBA00022448"/>
    </source>
</evidence>
<dbReference type="OrthoDB" id="9783218at2"/>
<feature type="transmembrane region" description="Helical" evidence="7">
    <location>
        <begin position="211"/>
        <end position="237"/>
    </location>
</feature>
<dbReference type="KEGG" id="hmd:CTT34_03105"/>
<dbReference type="PROSITE" id="PS50928">
    <property type="entry name" value="ABC_TM1"/>
    <property type="match status" value="1"/>
</dbReference>
<feature type="transmembrane region" description="Helical" evidence="7">
    <location>
        <begin position="125"/>
        <end position="148"/>
    </location>
</feature>
<evidence type="ECO:0000256" key="5">
    <source>
        <dbReference type="ARBA" id="ARBA00022989"/>
    </source>
</evidence>
<dbReference type="PANTHER" id="PTHR43386">
    <property type="entry name" value="OLIGOPEPTIDE TRANSPORT SYSTEM PERMEASE PROTEIN APPC"/>
    <property type="match status" value="1"/>
</dbReference>
<feature type="domain" description="ABC transmembrane type-1" evidence="8">
    <location>
        <begin position="90"/>
        <end position="279"/>
    </location>
</feature>
<keyword evidence="3" id="KW-1003">Cell membrane</keyword>
<proteinExistence type="inferred from homology"/>
<comment type="similarity">
    <text evidence="7">Belongs to the binding-protein-dependent transport system permease family.</text>
</comment>
<evidence type="ECO:0000259" key="8">
    <source>
        <dbReference type="PROSITE" id="PS50928"/>
    </source>
</evidence>
<feature type="transmembrane region" description="Helical" evidence="7">
    <location>
        <begin position="154"/>
        <end position="172"/>
    </location>
</feature>
<feature type="transmembrane region" description="Helical" evidence="7">
    <location>
        <begin position="257"/>
        <end position="279"/>
    </location>
</feature>
<evidence type="ECO:0000313" key="10">
    <source>
        <dbReference type="Proteomes" id="UP000463949"/>
    </source>
</evidence>
<dbReference type="RefSeq" id="WP_159341116.1">
    <property type="nucleotide sequence ID" value="NZ_CP024621.1"/>
</dbReference>
<keyword evidence="6 7" id="KW-0472">Membrane</keyword>
<protein>
    <submittedName>
        <fullName evidence="9">ABC transporter permease</fullName>
    </submittedName>
</protein>
<evidence type="ECO:0000256" key="6">
    <source>
        <dbReference type="ARBA" id="ARBA00023136"/>
    </source>
</evidence>
<dbReference type="InterPro" id="IPR050366">
    <property type="entry name" value="BP-dependent_transpt_permease"/>
</dbReference>
<evidence type="ECO:0000256" key="7">
    <source>
        <dbReference type="RuleBase" id="RU363032"/>
    </source>
</evidence>
<keyword evidence="5 7" id="KW-1133">Transmembrane helix</keyword>
<evidence type="ECO:0000256" key="1">
    <source>
        <dbReference type="ARBA" id="ARBA00004651"/>
    </source>
</evidence>
<keyword evidence="4 7" id="KW-0812">Transmembrane</keyword>
<accession>A0A857GJI6</accession>
<evidence type="ECO:0000256" key="4">
    <source>
        <dbReference type="ARBA" id="ARBA00022692"/>
    </source>
</evidence>
<comment type="subcellular location">
    <subcellularLocation>
        <location evidence="1 7">Cell membrane</location>
        <topology evidence="1 7">Multi-pass membrane protein</topology>
    </subcellularLocation>
</comment>
<dbReference type="GO" id="GO:0071916">
    <property type="term" value="F:dipeptide transmembrane transporter activity"/>
    <property type="evidence" value="ECO:0007669"/>
    <property type="project" value="TreeGrafter"/>
</dbReference>
<dbReference type="AlphaFoldDB" id="A0A857GJI6"/>
<reference evidence="9 10" key="1">
    <citation type="submission" date="2017-10" db="EMBL/GenBank/DDBJ databases">
        <title>Coral associated bacteria.</title>
        <authorList>
            <person name="Wang X."/>
        </authorList>
    </citation>
    <scope>NUCLEOTIDE SEQUENCE [LARGE SCALE GENOMIC DNA]</scope>
    <source>
        <strain evidence="9 10">SCSIO 43005</strain>
    </source>
</reference>
<dbReference type="EMBL" id="CP024621">
    <property type="protein sequence ID" value="QHD48744.1"/>
    <property type="molecule type" value="Genomic_DNA"/>
</dbReference>
<name>A0A857GJI6_9GAMM</name>
<evidence type="ECO:0000313" key="9">
    <source>
        <dbReference type="EMBL" id="QHD48744.1"/>
    </source>
</evidence>
<dbReference type="GO" id="GO:0005886">
    <property type="term" value="C:plasma membrane"/>
    <property type="evidence" value="ECO:0007669"/>
    <property type="project" value="UniProtKB-SubCell"/>
</dbReference>
<feature type="transmembrane region" description="Helical" evidence="7">
    <location>
        <begin position="89"/>
        <end position="113"/>
    </location>
</feature>
<keyword evidence="2 7" id="KW-0813">Transport</keyword>
<dbReference type="PANTHER" id="PTHR43386:SF1">
    <property type="entry name" value="D,D-DIPEPTIDE TRANSPORT SYSTEM PERMEASE PROTEIN DDPC-RELATED"/>
    <property type="match status" value="1"/>
</dbReference>
<dbReference type="CDD" id="cd06261">
    <property type="entry name" value="TM_PBP2"/>
    <property type="match status" value="1"/>
</dbReference>
<organism evidence="9 10">
    <name type="scientific">Vreelandella aquamarina</name>
    <dbReference type="NCBI Taxonomy" id="77097"/>
    <lineage>
        <taxon>Bacteria</taxon>
        <taxon>Pseudomonadati</taxon>
        <taxon>Pseudomonadota</taxon>
        <taxon>Gammaproteobacteria</taxon>
        <taxon>Oceanospirillales</taxon>
        <taxon>Halomonadaceae</taxon>
        <taxon>Vreelandella</taxon>
    </lineage>
</organism>
<dbReference type="Pfam" id="PF00528">
    <property type="entry name" value="BPD_transp_1"/>
    <property type="match status" value="1"/>
</dbReference>
<dbReference type="InterPro" id="IPR035906">
    <property type="entry name" value="MetI-like_sf"/>
</dbReference>
<dbReference type="SUPFAM" id="SSF161098">
    <property type="entry name" value="MetI-like"/>
    <property type="match status" value="1"/>
</dbReference>
<sequence>MMPDSSSSSTASRTASSPLRRYFTSLTVRQWWGAGLLLLLLAFAWLVPWLSDADPARQQLTRILQAPSLTEPFGTDHLGRSMLARLASAIQLSLGMALLSVATAAIPGVLLGVMAGWRGGWCDRVLGSIADACLALPGLLLVLLLVAIAPGNFWALYVGISLVLWIEYFRVVRARTQALVSSPQIEASRLLGFGSVMLFRRHLWPELAPQVFTLAAFGAASAILAMAALGFVSVGLRPPTAELGLMMIELLPYYHEAPWAMAQPIIVLFVVVLSLNLLAGKDPR</sequence>
<dbReference type="InterPro" id="IPR000515">
    <property type="entry name" value="MetI-like"/>
</dbReference>